<dbReference type="EMBL" id="JACBGI020000001">
    <property type="protein sequence ID" value="MBF6056884.1"/>
    <property type="molecule type" value="Genomic_DNA"/>
</dbReference>
<dbReference type="RefSeq" id="WP_194947242.1">
    <property type="nucleotide sequence ID" value="NZ_JACBGI020000001.1"/>
</dbReference>
<dbReference type="Proteomes" id="UP001193680">
    <property type="component" value="Unassembled WGS sequence"/>
</dbReference>
<reference evidence="1 2" key="1">
    <citation type="submission" date="2020-11" db="EMBL/GenBank/DDBJ databases">
        <title>Sulfur oxidizing isolate from Hospital Hole Sinkhole.</title>
        <authorList>
            <person name="Scott K.M."/>
        </authorList>
    </citation>
    <scope>NUCLEOTIDE SEQUENCE [LARGE SCALE GENOMIC DNA]</scope>
    <source>
        <strain evidence="1 2">HH1</strain>
    </source>
</reference>
<evidence type="ECO:0000313" key="1">
    <source>
        <dbReference type="EMBL" id="MBF6056884.1"/>
    </source>
</evidence>
<protein>
    <recommendedName>
        <fullName evidence="3">DUF1292 domain-containing protein</fullName>
    </recommendedName>
</protein>
<comment type="caution">
    <text evidence="1">The sequence shown here is derived from an EMBL/GenBank/DDBJ whole genome shotgun (WGS) entry which is preliminary data.</text>
</comment>
<proteinExistence type="predicted"/>
<organism evidence="1 2">
    <name type="scientific">Thiomicrorhabdus heinhorstiae</name>
    <dbReference type="NCBI Taxonomy" id="2748010"/>
    <lineage>
        <taxon>Bacteria</taxon>
        <taxon>Pseudomonadati</taxon>
        <taxon>Pseudomonadota</taxon>
        <taxon>Gammaproteobacteria</taxon>
        <taxon>Thiotrichales</taxon>
        <taxon>Piscirickettsiaceae</taxon>
        <taxon>Thiomicrorhabdus</taxon>
    </lineage>
</organism>
<name>A0ABS0BSW1_9GAMM</name>
<accession>A0ABS0BSW1</accession>
<keyword evidence="2" id="KW-1185">Reference proteome</keyword>
<evidence type="ECO:0000313" key="2">
    <source>
        <dbReference type="Proteomes" id="UP001193680"/>
    </source>
</evidence>
<gene>
    <name evidence="1" type="ORF">H8792_000855</name>
</gene>
<sequence>MSENIKTGIYEVTVGEYVGAAILLMDVSDPEESEFVYLTIFNPDTGEDHEITNDEWKEMVQEDGLQWIEDIPDEIKDQYLFKQSHANIADLT</sequence>
<evidence type="ECO:0008006" key="3">
    <source>
        <dbReference type="Google" id="ProtNLM"/>
    </source>
</evidence>